<keyword evidence="2" id="KW-1185">Reference proteome</keyword>
<evidence type="ECO:0000313" key="1">
    <source>
        <dbReference type="EMBL" id="MDP0589076.1"/>
    </source>
</evidence>
<name>A0AA90P144_9GAMM</name>
<protein>
    <submittedName>
        <fullName evidence="1">Uncharacterized protein</fullName>
    </submittedName>
</protein>
<organism evidence="1 2">
    <name type="scientific">Candidatus Endonucleibacter bathymodioli</name>
    <dbReference type="NCBI Taxonomy" id="539814"/>
    <lineage>
        <taxon>Bacteria</taxon>
        <taxon>Pseudomonadati</taxon>
        <taxon>Pseudomonadota</taxon>
        <taxon>Gammaproteobacteria</taxon>
        <taxon>Oceanospirillales</taxon>
        <taxon>Endozoicomonadaceae</taxon>
        <taxon>Candidatus Endonucleibacter</taxon>
    </lineage>
</organism>
<dbReference type="EMBL" id="JASXSV010000009">
    <property type="protein sequence ID" value="MDP0589076.1"/>
    <property type="molecule type" value="Genomic_DNA"/>
</dbReference>
<dbReference type="Proteomes" id="UP001178148">
    <property type="component" value="Unassembled WGS sequence"/>
</dbReference>
<reference evidence="1 2" key="1">
    <citation type="journal article" date="2023" name="bioRxiv">
        <title>An intranuclear bacterial parasite of deep-sea mussels expresses apoptosis inhibitors acquired from its host.</title>
        <authorList>
            <person name="Gonzalez Porras M.A."/>
            <person name="Assie A."/>
            <person name="Tietjen M."/>
            <person name="Violette M."/>
            <person name="Kleiner M."/>
            <person name="Gruber-Vodicka H."/>
            <person name="Dubilier N."/>
            <person name="Leisch N."/>
        </authorList>
    </citation>
    <scope>NUCLEOTIDE SEQUENCE [LARGE SCALE GENOMIC DNA]</scope>
    <source>
        <strain evidence="1">IAP13</strain>
    </source>
</reference>
<dbReference type="AlphaFoldDB" id="A0AA90P144"/>
<gene>
    <name evidence="1" type="ORF">QS748_07715</name>
</gene>
<comment type="caution">
    <text evidence="1">The sequence shown here is derived from an EMBL/GenBank/DDBJ whole genome shotgun (WGS) entry which is preliminary data.</text>
</comment>
<dbReference type="PROSITE" id="PS51257">
    <property type="entry name" value="PROKAR_LIPOPROTEIN"/>
    <property type="match status" value="1"/>
</dbReference>
<evidence type="ECO:0000313" key="2">
    <source>
        <dbReference type="Proteomes" id="UP001178148"/>
    </source>
</evidence>
<proteinExistence type="predicted"/>
<sequence>MANIRAEIVFFKALSSKKYDLINSGAYAALSCKGLNLEQVDN</sequence>
<accession>A0AA90P144</accession>